<accession>A0A518HT61</accession>
<feature type="region of interest" description="Disordered" evidence="1">
    <location>
        <begin position="96"/>
        <end position="118"/>
    </location>
</feature>
<evidence type="ECO:0000313" key="2">
    <source>
        <dbReference type="EMBL" id="QDV44026.1"/>
    </source>
</evidence>
<evidence type="ECO:0000256" key="1">
    <source>
        <dbReference type="SAM" id="MobiDB-lite"/>
    </source>
</evidence>
<dbReference type="EMBL" id="CP037423">
    <property type="protein sequence ID" value="QDV44026.1"/>
    <property type="molecule type" value="Genomic_DNA"/>
</dbReference>
<feature type="compositionally biased region" description="Basic residues" evidence="1">
    <location>
        <begin position="35"/>
        <end position="44"/>
    </location>
</feature>
<feature type="region of interest" description="Disordered" evidence="1">
    <location>
        <begin position="34"/>
        <end position="53"/>
    </location>
</feature>
<dbReference type="KEGG" id="snep:Enr13x_38870"/>
<reference evidence="2 3" key="1">
    <citation type="submission" date="2019-03" db="EMBL/GenBank/DDBJ databases">
        <title>Deep-cultivation of Planctomycetes and their phenomic and genomic characterization uncovers novel biology.</title>
        <authorList>
            <person name="Wiegand S."/>
            <person name="Jogler M."/>
            <person name="Boedeker C."/>
            <person name="Pinto D."/>
            <person name="Vollmers J."/>
            <person name="Rivas-Marin E."/>
            <person name="Kohn T."/>
            <person name="Peeters S.H."/>
            <person name="Heuer A."/>
            <person name="Rast P."/>
            <person name="Oberbeckmann S."/>
            <person name="Bunk B."/>
            <person name="Jeske O."/>
            <person name="Meyerdierks A."/>
            <person name="Storesund J.E."/>
            <person name="Kallscheuer N."/>
            <person name="Luecker S."/>
            <person name="Lage O.M."/>
            <person name="Pohl T."/>
            <person name="Merkel B.J."/>
            <person name="Hornburger P."/>
            <person name="Mueller R.-W."/>
            <person name="Bruemmer F."/>
            <person name="Labrenz M."/>
            <person name="Spormann A.M."/>
            <person name="Op den Camp H."/>
            <person name="Overmann J."/>
            <person name="Amann R."/>
            <person name="Jetten M.S.M."/>
            <person name="Mascher T."/>
            <person name="Medema M.H."/>
            <person name="Devos D.P."/>
            <person name="Kaster A.-K."/>
            <person name="Ovreas L."/>
            <person name="Rohde M."/>
            <person name="Galperin M.Y."/>
            <person name="Jogler C."/>
        </authorList>
    </citation>
    <scope>NUCLEOTIDE SEQUENCE [LARGE SCALE GENOMIC DNA]</scope>
    <source>
        <strain evidence="2 3">Enr13</strain>
    </source>
</reference>
<evidence type="ECO:0000313" key="3">
    <source>
        <dbReference type="Proteomes" id="UP000319004"/>
    </source>
</evidence>
<dbReference type="AlphaFoldDB" id="A0A518HT61"/>
<protein>
    <submittedName>
        <fullName evidence="2">Uncharacterized protein</fullName>
    </submittedName>
</protein>
<name>A0A518HT61_9BACT</name>
<keyword evidence="3" id="KW-1185">Reference proteome</keyword>
<feature type="compositionally biased region" description="Basic and acidic residues" evidence="1">
    <location>
        <begin position="109"/>
        <end position="118"/>
    </location>
</feature>
<dbReference type="Proteomes" id="UP000319004">
    <property type="component" value="Chromosome"/>
</dbReference>
<sequence length="118" mass="13210">MLISSRNKDPAAVWFSERNKRPGFVFEIMNGYPVRSRRPPKTAPKKPPQQDRRATWIARKCTGHLVFGRRGAGNGDARWSLGTREMEPYAVNNFLAAGREPSGASAKMRKPEGSRPAD</sequence>
<proteinExistence type="predicted"/>
<gene>
    <name evidence="2" type="ORF">Enr13x_38870</name>
</gene>
<organism evidence="2 3">
    <name type="scientific">Stieleria neptunia</name>
    <dbReference type="NCBI Taxonomy" id="2527979"/>
    <lineage>
        <taxon>Bacteria</taxon>
        <taxon>Pseudomonadati</taxon>
        <taxon>Planctomycetota</taxon>
        <taxon>Planctomycetia</taxon>
        <taxon>Pirellulales</taxon>
        <taxon>Pirellulaceae</taxon>
        <taxon>Stieleria</taxon>
    </lineage>
</organism>